<dbReference type="Proteomes" id="UP000199068">
    <property type="component" value="Unassembled WGS sequence"/>
</dbReference>
<reference evidence="1 2" key="1">
    <citation type="submission" date="2016-10" db="EMBL/GenBank/DDBJ databases">
        <authorList>
            <person name="de Groot N.N."/>
        </authorList>
    </citation>
    <scope>NUCLEOTIDE SEQUENCE [LARGE SCALE GENOMIC DNA]</scope>
    <source>
        <strain evidence="1 2">DSM 797</strain>
    </source>
</reference>
<protein>
    <submittedName>
        <fullName evidence="1">Uncharacterized protein</fullName>
    </submittedName>
</protein>
<dbReference type="RefSeq" id="WP_092727740.1">
    <property type="nucleotide sequence ID" value="NZ_FNGW01000014.1"/>
</dbReference>
<organism evidence="1 2">
    <name type="scientific">Romboutsia lituseburensis DSM 797</name>
    <dbReference type="NCBI Taxonomy" id="1121325"/>
    <lineage>
        <taxon>Bacteria</taxon>
        <taxon>Bacillati</taxon>
        <taxon>Bacillota</taxon>
        <taxon>Clostridia</taxon>
        <taxon>Peptostreptococcales</taxon>
        <taxon>Peptostreptococcaceae</taxon>
        <taxon>Romboutsia</taxon>
    </lineage>
</organism>
<accession>A0A1G9U251</accession>
<dbReference type="AlphaFoldDB" id="A0A1G9U251"/>
<gene>
    <name evidence="1" type="ORF">SAMN04515677_11458</name>
</gene>
<proteinExistence type="predicted"/>
<sequence length="83" mass="9614">MIIIRSQSQEVIGKYVEVIADENVIKGFSAYGHMTVLGAYESRERAIQLINRIHECLLAGINKDYLDRKYRIKQDTVFKMPPK</sequence>
<keyword evidence="2" id="KW-1185">Reference proteome</keyword>
<dbReference type="STRING" id="1121325.SAMN04515677_11458"/>
<evidence type="ECO:0000313" key="2">
    <source>
        <dbReference type="Proteomes" id="UP000199068"/>
    </source>
</evidence>
<evidence type="ECO:0000313" key="1">
    <source>
        <dbReference type="EMBL" id="SDM53992.1"/>
    </source>
</evidence>
<name>A0A1G9U251_9FIRM</name>
<dbReference type="EMBL" id="FNGW01000014">
    <property type="protein sequence ID" value="SDM53992.1"/>
    <property type="molecule type" value="Genomic_DNA"/>
</dbReference>